<reference evidence="2" key="2">
    <citation type="submission" date="2020-11" db="EMBL/GenBank/DDBJ databases">
        <authorList>
            <person name="McCartney M.A."/>
            <person name="Auch B."/>
            <person name="Kono T."/>
            <person name="Mallez S."/>
            <person name="Becker A."/>
            <person name="Gohl D.M."/>
            <person name="Silverstein K.A.T."/>
            <person name="Koren S."/>
            <person name="Bechman K.B."/>
            <person name="Herman A."/>
            <person name="Abrahante J.E."/>
            <person name="Garbe J."/>
        </authorList>
    </citation>
    <scope>NUCLEOTIDE SEQUENCE</scope>
    <source>
        <strain evidence="2">Duluth1</strain>
        <tissue evidence="2">Whole animal</tissue>
    </source>
</reference>
<gene>
    <name evidence="2" type="ORF">DPMN_177866</name>
</gene>
<reference evidence="2" key="1">
    <citation type="journal article" date="2019" name="bioRxiv">
        <title>The Genome of the Zebra Mussel, Dreissena polymorpha: A Resource for Invasive Species Research.</title>
        <authorList>
            <person name="McCartney M.A."/>
            <person name="Auch B."/>
            <person name="Kono T."/>
            <person name="Mallez S."/>
            <person name="Zhang Y."/>
            <person name="Obille A."/>
            <person name="Becker A."/>
            <person name="Abrahante J.E."/>
            <person name="Garbe J."/>
            <person name="Badalamenti J.P."/>
            <person name="Herman A."/>
            <person name="Mangelson H."/>
            <person name="Liachko I."/>
            <person name="Sullivan S."/>
            <person name="Sone E.D."/>
            <person name="Koren S."/>
            <person name="Silverstein K.A.T."/>
            <person name="Beckman K.B."/>
            <person name="Gohl D.M."/>
        </authorList>
    </citation>
    <scope>NUCLEOTIDE SEQUENCE</scope>
    <source>
        <strain evidence="2">Duluth1</strain>
        <tissue evidence="2">Whole animal</tissue>
    </source>
</reference>
<dbReference type="AlphaFoldDB" id="A0A9D4ED05"/>
<keyword evidence="3" id="KW-1185">Reference proteome</keyword>
<proteinExistence type="predicted"/>
<dbReference type="EMBL" id="JAIWYP010000009">
    <property type="protein sequence ID" value="KAH3776441.1"/>
    <property type="molecule type" value="Genomic_DNA"/>
</dbReference>
<feature type="region of interest" description="Disordered" evidence="1">
    <location>
        <begin position="1"/>
        <end position="50"/>
    </location>
</feature>
<sequence length="50" mass="5701">MCVEDILETAHVEGSPEIPSRNQRRTAKGTGGSKSDYVRRGRDTVRLRWE</sequence>
<organism evidence="2 3">
    <name type="scientific">Dreissena polymorpha</name>
    <name type="common">Zebra mussel</name>
    <name type="synonym">Mytilus polymorpha</name>
    <dbReference type="NCBI Taxonomy" id="45954"/>
    <lineage>
        <taxon>Eukaryota</taxon>
        <taxon>Metazoa</taxon>
        <taxon>Spiralia</taxon>
        <taxon>Lophotrochozoa</taxon>
        <taxon>Mollusca</taxon>
        <taxon>Bivalvia</taxon>
        <taxon>Autobranchia</taxon>
        <taxon>Heteroconchia</taxon>
        <taxon>Euheterodonta</taxon>
        <taxon>Imparidentia</taxon>
        <taxon>Neoheterodontei</taxon>
        <taxon>Myida</taxon>
        <taxon>Dreissenoidea</taxon>
        <taxon>Dreissenidae</taxon>
        <taxon>Dreissena</taxon>
    </lineage>
</organism>
<name>A0A9D4ED05_DREPO</name>
<evidence type="ECO:0000313" key="3">
    <source>
        <dbReference type="Proteomes" id="UP000828390"/>
    </source>
</evidence>
<dbReference type="Proteomes" id="UP000828390">
    <property type="component" value="Unassembled WGS sequence"/>
</dbReference>
<accession>A0A9D4ED05</accession>
<comment type="caution">
    <text evidence="2">The sequence shown here is derived from an EMBL/GenBank/DDBJ whole genome shotgun (WGS) entry which is preliminary data.</text>
</comment>
<feature type="compositionally biased region" description="Basic and acidic residues" evidence="1">
    <location>
        <begin position="36"/>
        <end position="50"/>
    </location>
</feature>
<evidence type="ECO:0000313" key="2">
    <source>
        <dbReference type="EMBL" id="KAH3776441.1"/>
    </source>
</evidence>
<evidence type="ECO:0000256" key="1">
    <source>
        <dbReference type="SAM" id="MobiDB-lite"/>
    </source>
</evidence>
<protein>
    <submittedName>
        <fullName evidence="2">Uncharacterized protein</fullName>
    </submittedName>
</protein>